<feature type="compositionally biased region" description="Basic and acidic residues" evidence="6">
    <location>
        <begin position="150"/>
        <end position="181"/>
    </location>
</feature>
<evidence type="ECO:0000313" key="8">
    <source>
        <dbReference type="Proteomes" id="UP000460298"/>
    </source>
</evidence>
<evidence type="ECO:0000256" key="4">
    <source>
        <dbReference type="HAMAP-Rule" id="MF_01368"/>
    </source>
</evidence>
<dbReference type="EMBL" id="WBUI01000012">
    <property type="protein sequence ID" value="KAB2931720.1"/>
    <property type="molecule type" value="Genomic_DNA"/>
</dbReference>
<dbReference type="Pfam" id="PF01196">
    <property type="entry name" value="Ribosomal_L17"/>
    <property type="match status" value="1"/>
</dbReference>
<dbReference type="PANTHER" id="PTHR14413:SF16">
    <property type="entry name" value="LARGE RIBOSOMAL SUBUNIT PROTEIN BL17M"/>
    <property type="match status" value="1"/>
</dbReference>
<organism evidence="7 8">
    <name type="scientific">Leptonema illini</name>
    <dbReference type="NCBI Taxonomy" id="183"/>
    <lineage>
        <taxon>Bacteria</taxon>
        <taxon>Pseudomonadati</taxon>
        <taxon>Spirochaetota</taxon>
        <taxon>Spirochaetia</taxon>
        <taxon>Leptospirales</taxon>
        <taxon>Leptospiraceae</taxon>
        <taxon>Leptonema</taxon>
    </lineage>
</organism>
<dbReference type="InterPro" id="IPR036373">
    <property type="entry name" value="Ribosomal_bL17_sf"/>
</dbReference>
<dbReference type="SUPFAM" id="SSF64263">
    <property type="entry name" value="Prokaryotic ribosomal protein L17"/>
    <property type="match status" value="1"/>
</dbReference>
<accession>A0A833LYD8</accession>
<dbReference type="GO" id="GO:0022625">
    <property type="term" value="C:cytosolic large ribosomal subunit"/>
    <property type="evidence" value="ECO:0007669"/>
    <property type="project" value="TreeGrafter"/>
</dbReference>
<dbReference type="GO" id="GO:0006412">
    <property type="term" value="P:translation"/>
    <property type="evidence" value="ECO:0007669"/>
    <property type="project" value="UniProtKB-UniRule"/>
</dbReference>
<dbReference type="PANTHER" id="PTHR14413">
    <property type="entry name" value="RIBOSOMAL PROTEIN L17"/>
    <property type="match status" value="1"/>
</dbReference>
<sequence length="181" mass="21053">MKKGNTTKKLNRLHSHRKAMVNNMLTSLFQHEQIVTTRAKAKYIRPFAEKMITRAKKNLVEGITPEQVLHNKREVLRSIKERDIVVKLFSDIAPRFRERNGGYLRIIHLPERNSDAAPMAIVELVDRRTERRTPRKLLKAQANPDAGSSEGRERKSSGSKSRDEKWYHRFKLGKKEEEAKG</sequence>
<evidence type="ECO:0000256" key="1">
    <source>
        <dbReference type="ARBA" id="ARBA00008777"/>
    </source>
</evidence>
<evidence type="ECO:0000313" key="7">
    <source>
        <dbReference type="EMBL" id="KAB2931720.1"/>
    </source>
</evidence>
<evidence type="ECO:0000256" key="2">
    <source>
        <dbReference type="ARBA" id="ARBA00022980"/>
    </source>
</evidence>
<keyword evidence="2 4" id="KW-0689">Ribosomal protein</keyword>
<dbReference type="AlphaFoldDB" id="A0A833LYD8"/>
<comment type="similarity">
    <text evidence="1 4 5">Belongs to the bacterial ribosomal protein bL17 family.</text>
</comment>
<evidence type="ECO:0000256" key="6">
    <source>
        <dbReference type="SAM" id="MobiDB-lite"/>
    </source>
</evidence>
<reference evidence="7 8" key="1">
    <citation type="submission" date="2019-10" db="EMBL/GenBank/DDBJ databases">
        <title>Extracellular Electron Transfer in a Candidatus Methanoperedens spp. Enrichment Culture.</title>
        <authorList>
            <person name="Berger S."/>
            <person name="Rangel Shaw D."/>
            <person name="Berben T."/>
            <person name="In 'T Zandt M."/>
            <person name="Frank J."/>
            <person name="Reimann J."/>
            <person name="Jetten M.S.M."/>
            <person name="Welte C.U."/>
        </authorList>
    </citation>
    <scope>NUCLEOTIDE SEQUENCE [LARGE SCALE GENOMIC DNA]</scope>
    <source>
        <strain evidence="7">SB12</strain>
    </source>
</reference>
<comment type="caution">
    <text evidence="7">The sequence shown here is derived from an EMBL/GenBank/DDBJ whole genome shotgun (WGS) entry which is preliminary data.</text>
</comment>
<name>A0A833LYD8_9LEPT</name>
<keyword evidence="3 4" id="KW-0687">Ribonucleoprotein</keyword>
<dbReference type="OrthoDB" id="9809073at2"/>
<feature type="region of interest" description="Disordered" evidence="6">
    <location>
        <begin position="132"/>
        <end position="181"/>
    </location>
</feature>
<evidence type="ECO:0000256" key="3">
    <source>
        <dbReference type="ARBA" id="ARBA00023274"/>
    </source>
</evidence>
<evidence type="ECO:0000256" key="5">
    <source>
        <dbReference type="RuleBase" id="RU000660"/>
    </source>
</evidence>
<dbReference type="NCBIfam" id="TIGR00059">
    <property type="entry name" value="L17"/>
    <property type="match status" value="1"/>
</dbReference>
<dbReference type="InterPro" id="IPR047859">
    <property type="entry name" value="Ribosomal_bL17_CS"/>
</dbReference>
<dbReference type="HAMAP" id="MF_01368">
    <property type="entry name" value="Ribosomal_bL17"/>
    <property type="match status" value="1"/>
</dbReference>
<dbReference type="GO" id="GO:0003735">
    <property type="term" value="F:structural constituent of ribosome"/>
    <property type="evidence" value="ECO:0007669"/>
    <property type="project" value="InterPro"/>
</dbReference>
<dbReference type="RefSeq" id="WP_002775101.1">
    <property type="nucleotide sequence ID" value="NZ_JQDG01000039.1"/>
</dbReference>
<proteinExistence type="inferred from homology"/>
<dbReference type="Proteomes" id="UP000460298">
    <property type="component" value="Unassembled WGS sequence"/>
</dbReference>
<comment type="subunit">
    <text evidence="4">Part of the 50S ribosomal subunit. Contacts protein L32.</text>
</comment>
<dbReference type="InterPro" id="IPR000456">
    <property type="entry name" value="Ribosomal_bL17"/>
</dbReference>
<gene>
    <name evidence="4" type="primary">rplQ</name>
    <name evidence="7" type="ORF">F9K24_12350</name>
</gene>
<protein>
    <recommendedName>
        <fullName evidence="4">Large ribosomal subunit protein bL17</fullName>
    </recommendedName>
</protein>
<dbReference type="PROSITE" id="PS01167">
    <property type="entry name" value="RIBOSOMAL_L17"/>
    <property type="match status" value="1"/>
</dbReference>
<dbReference type="Gene3D" id="3.90.1030.10">
    <property type="entry name" value="Ribosomal protein L17"/>
    <property type="match status" value="1"/>
</dbReference>